<sequence length="407" mass="43844">MKSTTDRIKELIEATRERCMDHYRHIHRHPELSYQEEKTAAYIAQVLEKLPMDKIKKGVGGHGLTALLKANRPGPVVALRADIDALNIQEETGVPFSSENPGVMHACGHDSHTAMLLTAAEVLCSMKDDLAGAVKFVFQPAEEMTPRGGAQGMIEDGALDNPKVNAIIGIHVWPTLATGTMGIQSGAVSASSDHLKLTVTGKSCHGSMPNQGVDAIVAGSSVVMALQTIVSRNVSPHEAAVITLGTVHGGDRYNIVPSRVDYDGTVRCFSQEIHEKLPCWIERTATHAAQAMGAEVEIDYQKGYPSTMNHPEIVEICRNAAGKILPEDGVLPPLPVPPGGEDFAFYTLKVPATFAWLGCRPEGVSPEDMPALHNDKFLPDPKSFPLGVSYLVQSAVDLLEAPLEDIK</sequence>
<dbReference type="Pfam" id="PF07687">
    <property type="entry name" value="M20_dimer"/>
    <property type="match status" value="1"/>
</dbReference>
<name>A0ABS9EKP4_9BACT</name>
<dbReference type="RefSeq" id="WP_236098508.1">
    <property type="nucleotide sequence ID" value="NZ_JAKGUD010000002.1"/>
</dbReference>
<feature type="domain" description="Peptidase M20 dimerisation" evidence="1">
    <location>
        <begin position="195"/>
        <end position="272"/>
    </location>
</feature>
<keyword evidence="3" id="KW-1185">Reference proteome</keyword>
<dbReference type="PIRSF" id="PIRSF005962">
    <property type="entry name" value="Pept_M20D_amidohydro"/>
    <property type="match status" value="1"/>
</dbReference>
<dbReference type="Gene3D" id="3.40.630.10">
    <property type="entry name" value="Zn peptidases"/>
    <property type="match status" value="1"/>
</dbReference>
<dbReference type="Gene3D" id="3.30.70.360">
    <property type="match status" value="1"/>
</dbReference>
<dbReference type="Proteomes" id="UP001200430">
    <property type="component" value="Unassembled WGS sequence"/>
</dbReference>
<proteinExistence type="predicted"/>
<dbReference type="PANTHER" id="PTHR11014">
    <property type="entry name" value="PEPTIDASE M20 FAMILY MEMBER"/>
    <property type="match status" value="1"/>
</dbReference>
<dbReference type="InterPro" id="IPR036264">
    <property type="entry name" value="Bact_exopeptidase_dim_dom"/>
</dbReference>
<dbReference type="InterPro" id="IPR017439">
    <property type="entry name" value="Amidohydrolase"/>
</dbReference>
<evidence type="ECO:0000313" key="3">
    <source>
        <dbReference type="Proteomes" id="UP001200430"/>
    </source>
</evidence>
<dbReference type="NCBIfam" id="TIGR01891">
    <property type="entry name" value="amidohydrolases"/>
    <property type="match status" value="1"/>
</dbReference>
<gene>
    <name evidence="2" type="ORF">L2W38_02990</name>
</gene>
<dbReference type="InterPro" id="IPR002933">
    <property type="entry name" value="Peptidase_M20"/>
</dbReference>
<dbReference type="SUPFAM" id="SSF53187">
    <property type="entry name" value="Zn-dependent exopeptidases"/>
    <property type="match status" value="1"/>
</dbReference>
<reference evidence="2 3" key="1">
    <citation type="submission" date="2022-01" db="EMBL/GenBank/DDBJ databases">
        <title>Dethiosulfovibrio faecalis sp. nov., a novel proteolytic, non-sulfur-reducing bacterium isolated from a marine aquaculture solid waste bioreactor.</title>
        <authorList>
            <person name="Grabowski S."/>
            <person name="Apolinario E."/>
            <person name="Schneider N."/>
            <person name="Marshall C.W."/>
            <person name="Sowers K.R."/>
        </authorList>
    </citation>
    <scope>NUCLEOTIDE SEQUENCE [LARGE SCALE GENOMIC DNA]</scope>
    <source>
        <strain evidence="2 3">DSM 12537</strain>
    </source>
</reference>
<dbReference type="EMBL" id="JAKGUD010000002">
    <property type="protein sequence ID" value="MCF4141784.1"/>
    <property type="molecule type" value="Genomic_DNA"/>
</dbReference>
<accession>A0ABS9EKP4</accession>
<dbReference type="SUPFAM" id="SSF55031">
    <property type="entry name" value="Bacterial exopeptidase dimerisation domain"/>
    <property type="match status" value="1"/>
</dbReference>
<organism evidence="2 3">
    <name type="scientific">Dethiosulfovibrio marinus</name>
    <dbReference type="NCBI Taxonomy" id="133532"/>
    <lineage>
        <taxon>Bacteria</taxon>
        <taxon>Thermotogati</taxon>
        <taxon>Synergistota</taxon>
        <taxon>Synergistia</taxon>
        <taxon>Synergistales</taxon>
        <taxon>Dethiosulfovibrionaceae</taxon>
        <taxon>Dethiosulfovibrio</taxon>
    </lineage>
</organism>
<evidence type="ECO:0000313" key="2">
    <source>
        <dbReference type="EMBL" id="MCF4141784.1"/>
    </source>
</evidence>
<dbReference type="PANTHER" id="PTHR11014:SF63">
    <property type="entry name" value="METALLOPEPTIDASE, PUTATIVE (AFU_ORTHOLOGUE AFUA_6G09600)-RELATED"/>
    <property type="match status" value="1"/>
</dbReference>
<comment type="caution">
    <text evidence="2">The sequence shown here is derived from an EMBL/GenBank/DDBJ whole genome shotgun (WGS) entry which is preliminary data.</text>
</comment>
<protein>
    <submittedName>
        <fullName evidence="2">Amidohydrolase</fullName>
    </submittedName>
</protein>
<evidence type="ECO:0000259" key="1">
    <source>
        <dbReference type="Pfam" id="PF07687"/>
    </source>
</evidence>
<dbReference type="InterPro" id="IPR011650">
    <property type="entry name" value="Peptidase_M20_dimer"/>
</dbReference>
<dbReference type="Pfam" id="PF01546">
    <property type="entry name" value="Peptidase_M20"/>
    <property type="match status" value="1"/>
</dbReference>